<dbReference type="GO" id="GO:0005524">
    <property type="term" value="F:ATP binding"/>
    <property type="evidence" value="ECO:0007669"/>
    <property type="project" value="UniProtKB-KW"/>
</dbReference>
<evidence type="ECO:0000256" key="2">
    <source>
        <dbReference type="ARBA" id="ARBA00022527"/>
    </source>
</evidence>
<reference evidence="10 11" key="1">
    <citation type="submission" date="2018-08" db="EMBL/GenBank/DDBJ databases">
        <title>Aphanomyces genome sequencing and annotation.</title>
        <authorList>
            <person name="Minardi D."/>
            <person name="Oidtmann B."/>
            <person name="Van Der Giezen M."/>
            <person name="Studholme D.J."/>
        </authorList>
    </citation>
    <scope>NUCLEOTIDE SEQUENCE [LARGE SCALE GENOMIC DNA]</scope>
    <source>
        <strain evidence="10 11">Da</strain>
    </source>
</reference>
<accession>A0A3R7AJ37</accession>
<feature type="non-terminal residue" evidence="10">
    <location>
        <position position="163"/>
    </location>
</feature>
<keyword evidence="2" id="KW-0723">Serine/threonine-protein kinase</keyword>
<evidence type="ECO:0000256" key="8">
    <source>
        <dbReference type="ARBA" id="ARBA00048679"/>
    </source>
</evidence>
<dbReference type="SMART" id="SM00220">
    <property type="entry name" value="S_TKc"/>
    <property type="match status" value="1"/>
</dbReference>
<keyword evidence="4" id="KW-0547">Nucleotide-binding</keyword>
<dbReference type="VEuPathDB" id="FungiDB:H257_01683"/>
<evidence type="ECO:0000256" key="7">
    <source>
        <dbReference type="ARBA" id="ARBA00047899"/>
    </source>
</evidence>
<protein>
    <recommendedName>
        <fullName evidence="1">non-specific serine/threonine protein kinase</fullName>
        <ecNumber evidence="1">2.7.11.1</ecNumber>
    </recommendedName>
</protein>
<dbReference type="PROSITE" id="PS00108">
    <property type="entry name" value="PROTEIN_KINASE_ST"/>
    <property type="match status" value="1"/>
</dbReference>
<dbReference type="PANTHER" id="PTHR44899:SF3">
    <property type="entry name" value="SERINE_THREONINE-PROTEIN KINASE NEK1"/>
    <property type="match status" value="1"/>
</dbReference>
<dbReference type="PANTHER" id="PTHR44899">
    <property type="entry name" value="CAMK FAMILY PROTEIN KINASE"/>
    <property type="match status" value="1"/>
</dbReference>
<dbReference type="InterPro" id="IPR051131">
    <property type="entry name" value="NEK_Ser/Thr_kinase_NIMA"/>
</dbReference>
<comment type="catalytic activity">
    <reaction evidence="7">
        <text>L-threonyl-[protein] + ATP = O-phospho-L-threonyl-[protein] + ADP + H(+)</text>
        <dbReference type="Rhea" id="RHEA:46608"/>
        <dbReference type="Rhea" id="RHEA-COMP:11060"/>
        <dbReference type="Rhea" id="RHEA-COMP:11605"/>
        <dbReference type="ChEBI" id="CHEBI:15378"/>
        <dbReference type="ChEBI" id="CHEBI:30013"/>
        <dbReference type="ChEBI" id="CHEBI:30616"/>
        <dbReference type="ChEBI" id="CHEBI:61977"/>
        <dbReference type="ChEBI" id="CHEBI:456216"/>
        <dbReference type="EC" id="2.7.11.1"/>
    </reaction>
</comment>
<dbReference type="Gene3D" id="1.10.510.10">
    <property type="entry name" value="Transferase(Phosphotransferase) domain 1"/>
    <property type="match status" value="1"/>
</dbReference>
<keyword evidence="6" id="KW-0067">ATP-binding</keyword>
<dbReference type="GO" id="GO:0004674">
    <property type="term" value="F:protein serine/threonine kinase activity"/>
    <property type="evidence" value="ECO:0007669"/>
    <property type="project" value="UniProtKB-KW"/>
</dbReference>
<feature type="domain" description="Protein kinase" evidence="9">
    <location>
        <begin position="1"/>
        <end position="163"/>
    </location>
</feature>
<evidence type="ECO:0000256" key="3">
    <source>
        <dbReference type="ARBA" id="ARBA00022679"/>
    </source>
</evidence>
<evidence type="ECO:0000256" key="5">
    <source>
        <dbReference type="ARBA" id="ARBA00022777"/>
    </source>
</evidence>
<sequence length="163" mass="17941">MSSMPSVLSTIGSLSDYEEVRQLGSGTYGDLFVCNRKRDNEIVCIALALHHMHGCHVLHRDLKPKNVFVFENGRVVVGDFGISKCLDLSNGFAQTLVGSPAYMCPEIFEGQPYHFKADVWALGCILYELLTGRCPFKASSYPALVTRITSGVFDPLPLPSRPS</sequence>
<keyword evidence="5" id="KW-0418">Kinase</keyword>
<dbReference type="AlphaFoldDB" id="A0A3R7AJ37"/>
<comment type="caution">
    <text evidence="10">The sequence shown here is derived from an EMBL/GenBank/DDBJ whole genome shotgun (WGS) entry which is preliminary data.</text>
</comment>
<evidence type="ECO:0000313" key="11">
    <source>
        <dbReference type="Proteomes" id="UP000285430"/>
    </source>
</evidence>
<dbReference type="PROSITE" id="PS50011">
    <property type="entry name" value="PROTEIN_KINASE_DOM"/>
    <property type="match status" value="1"/>
</dbReference>
<keyword evidence="3" id="KW-0808">Transferase</keyword>
<proteinExistence type="predicted"/>
<dbReference type="Pfam" id="PF00069">
    <property type="entry name" value="Pkinase"/>
    <property type="match status" value="1"/>
</dbReference>
<evidence type="ECO:0000313" key="10">
    <source>
        <dbReference type="EMBL" id="RHZ06318.1"/>
    </source>
</evidence>
<dbReference type="InterPro" id="IPR011009">
    <property type="entry name" value="Kinase-like_dom_sf"/>
</dbReference>
<dbReference type="SUPFAM" id="SSF56112">
    <property type="entry name" value="Protein kinase-like (PK-like)"/>
    <property type="match status" value="1"/>
</dbReference>
<organism evidence="10 11">
    <name type="scientific">Aphanomyces astaci</name>
    <name type="common">Crayfish plague agent</name>
    <dbReference type="NCBI Taxonomy" id="112090"/>
    <lineage>
        <taxon>Eukaryota</taxon>
        <taxon>Sar</taxon>
        <taxon>Stramenopiles</taxon>
        <taxon>Oomycota</taxon>
        <taxon>Saprolegniomycetes</taxon>
        <taxon>Saprolegniales</taxon>
        <taxon>Verrucalvaceae</taxon>
        <taxon>Aphanomyces</taxon>
    </lineage>
</organism>
<evidence type="ECO:0000259" key="9">
    <source>
        <dbReference type="PROSITE" id="PS50011"/>
    </source>
</evidence>
<comment type="catalytic activity">
    <reaction evidence="8">
        <text>L-seryl-[protein] + ATP = O-phospho-L-seryl-[protein] + ADP + H(+)</text>
        <dbReference type="Rhea" id="RHEA:17989"/>
        <dbReference type="Rhea" id="RHEA-COMP:9863"/>
        <dbReference type="Rhea" id="RHEA-COMP:11604"/>
        <dbReference type="ChEBI" id="CHEBI:15378"/>
        <dbReference type="ChEBI" id="CHEBI:29999"/>
        <dbReference type="ChEBI" id="CHEBI:30616"/>
        <dbReference type="ChEBI" id="CHEBI:83421"/>
        <dbReference type="ChEBI" id="CHEBI:456216"/>
        <dbReference type="EC" id="2.7.11.1"/>
    </reaction>
</comment>
<dbReference type="InterPro" id="IPR000719">
    <property type="entry name" value="Prot_kinase_dom"/>
</dbReference>
<evidence type="ECO:0000256" key="4">
    <source>
        <dbReference type="ARBA" id="ARBA00022741"/>
    </source>
</evidence>
<evidence type="ECO:0000256" key="6">
    <source>
        <dbReference type="ARBA" id="ARBA00022840"/>
    </source>
</evidence>
<dbReference type="EMBL" id="QUTH01006746">
    <property type="protein sequence ID" value="RHZ06318.1"/>
    <property type="molecule type" value="Genomic_DNA"/>
</dbReference>
<dbReference type="Proteomes" id="UP000285430">
    <property type="component" value="Unassembled WGS sequence"/>
</dbReference>
<dbReference type="InterPro" id="IPR008271">
    <property type="entry name" value="Ser/Thr_kinase_AS"/>
</dbReference>
<evidence type="ECO:0000256" key="1">
    <source>
        <dbReference type="ARBA" id="ARBA00012513"/>
    </source>
</evidence>
<gene>
    <name evidence="10" type="ORF">DYB37_002197</name>
</gene>
<name>A0A3R7AJ37_APHAT</name>
<dbReference type="EC" id="2.7.11.1" evidence="1"/>